<protein>
    <recommendedName>
        <fullName evidence="4">Zf-HC2 domain-containing protein</fullName>
    </recommendedName>
</protein>
<dbReference type="RefSeq" id="WP_187577568.1">
    <property type="nucleotide sequence ID" value="NZ_CP060713.1"/>
</dbReference>
<proteinExistence type="predicted"/>
<evidence type="ECO:0008006" key="4">
    <source>
        <dbReference type="Google" id="ProtNLM"/>
    </source>
</evidence>
<name>A0A7G9R807_9ACTN</name>
<keyword evidence="3" id="KW-1185">Reference proteome</keyword>
<evidence type="ECO:0000313" key="3">
    <source>
        <dbReference type="Proteomes" id="UP000515947"/>
    </source>
</evidence>
<dbReference type="EMBL" id="CP060713">
    <property type="protein sequence ID" value="QNN51732.1"/>
    <property type="molecule type" value="Genomic_DNA"/>
</dbReference>
<evidence type="ECO:0000313" key="2">
    <source>
        <dbReference type="EMBL" id="QNN51732.1"/>
    </source>
</evidence>
<organism evidence="2 3">
    <name type="scientific">Nocardioides mesophilus</name>
    <dbReference type="NCBI Taxonomy" id="433659"/>
    <lineage>
        <taxon>Bacteria</taxon>
        <taxon>Bacillati</taxon>
        <taxon>Actinomycetota</taxon>
        <taxon>Actinomycetes</taxon>
        <taxon>Propionibacteriales</taxon>
        <taxon>Nocardioidaceae</taxon>
        <taxon>Nocardioides</taxon>
    </lineage>
</organism>
<accession>A0A7G9R807</accession>
<evidence type="ECO:0000256" key="1">
    <source>
        <dbReference type="SAM" id="MobiDB-lite"/>
    </source>
</evidence>
<dbReference type="AlphaFoldDB" id="A0A7G9R807"/>
<dbReference type="Proteomes" id="UP000515947">
    <property type="component" value="Chromosome"/>
</dbReference>
<feature type="region of interest" description="Disordered" evidence="1">
    <location>
        <begin position="134"/>
        <end position="195"/>
    </location>
</feature>
<reference evidence="2 3" key="1">
    <citation type="submission" date="2020-08" db="EMBL/GenBank/DDBJ databases">
        <title>Genome sequence of Nocardioides mesophilus KACC 16243T.</title>
        <authorList>
            <person name="Hyun D.-W."/>
            <person name="Bae J.-W."/>
        </authorList>
    </citation>
    <scope>NUCLEOTIDE SEQUENCE [LARGE SCALE GENOMIC DNA]</scope>
    <source>
        <strain evidence="2 3">KACC 16243</strain>
    </source>
</reference>
<gene>
    <name evidence="2" type="ORF">H9L09_14350</name>
</gene>
<sequence length="195" mass="20075">MRLGGHLGATASALVDGQLGPVEEERAWVHVHRCAPCRRLVEHEGWTKRQLSSVAGGEPSARLLGSLYGLDARREETADAAEVQASWAAVHRLEEHARGRRRVGIAAVGVGSVSAAVLGMATLSGAPLGIGNAPSAPPATSLTRPSTPSSSPAGSATSRPTGSPLPGPVLHRDPVPPWAMPRSAGDRAVPVLAPR</sequence>
<dbReference type="KEGG" id="nmes:H9L09_14350"/>
<feature type="compositionally biased region" description="Low complexity" evidence="1">
    <location>
        <begin position="138"/>
        <end position="161"/>
    </location>
</feature>